<dbReference type="FunFam" id="3.40.50.1370:FF:000007">
    <property type="entry name" value="Aspartate carbamoyltransferase"/>
    <property type="match status" value="1"/>
</dbReference>
<evidence type="ECO:0000259" key="8">
    <source>
        <dbReference type="Pfam" id="PF00185"/>
    </source>
</evidence>
<dbReference type="GO" id="GO:0004070">
    <property type="term" value="F:aspartate carbamoyltransferase activity"/>
    <property type="evidence" value="ECO:0007669"/>
    <property type="project" value="UniProtKB-UniRule"/>
</dbReference>
<dbReference type="SUPFAM" id="SSF53671">
    <property type="entry name" value="Aspartate/ornithine carbamoyltransferase"/>
    <property type="match status" value="1"/>
</dbReference>
<evidence type="ECO:0000256" key="1">
    <source>
        <dbReference type="ARBA" id="ARBA00004852"/>
    </source>
</evidence>
<evidence type="ECO:0000313" key="11">
    <source>
        <dbReference type="Proteomes" id="UP000294614"/>
    </source>
</evidence>
<dbReference type="GO" id="GO:0016597">
    <property type="term" value="F:amino acid binding"/>
    <property type="evidence" value="ECO:0007669"/>
    <property type="project" value="InterPro"/>
</dbReference>
<dbReference type="InterPro" id="IPR002082">
    <property type="entry name" value="Asp_carbamoyltransf"/>
</dbReference>
<evidence type="ECO:0000259" key="9">
    <source>
        <dbReference type="Pfam" id="PF02729"/>
    </source>
</evidence>
<dbReference type="GO" id="GO:0006207">
    <property type="term" value="P:'de novo' pyrimidine nucleobase biosynthetic process"/>
    <property type="evidence" value="ECO:0007669"/>
    <property type="project" value="InterPro"/>
</dbReference>
<dbReference type="NCBIfam" id="NF002032">
    <property type="entry name" value="PRK00856.1"/>
    <property type="match status" value="1"/>
</dbReference>
<dbReference type="PROSITE" id="PS00097">
    <property type="entry name" value="CARBAMOYLTRANSFERASE"/>
    <property type="match status" value="1"/>
</dbReference>
<comment type="function">
    <text evidence="5 7">Catalyzes the condensation of carbamoyl phosphate and aspartate to form carbamoyl aspartate and inorganic phosphate, the committed step in the de novo pyrimidine nucleotide biosynthesis pathway.</text>
</comment>
<dbReference type="PRINTS" id="PR00101">
    <property type="entry name" value="ATCASE"/>
</dbReference>
<dbReference type="HAMAP" id="MF_00001">
    <property type="entry name" value="Asp_carb_tr"/>
    <property type="match status" value="1"/>
</dbReference>
<comment type="pathway">
    <text evidence="1 7">Pyrimidine metabolism; UMP biosynthesis via de novo pathway; (S)-dihydroorotate from bicarbonate: step 2/3.</text>
</comment>
<dbReference type="Gene3D" id="3.40.50.1370">
    <property type="entry name" value="Aspartate/ornithine carbamoyltransferase"/>
    <property type="match status" value="2"/>
</dbReference>
<dbReference type="AlphaFoldDB" id="A0A4R1K8W0"/>
<evidence type="ECO:0000256" key="3">
    <source>
        <dbReference type="ARBA" id="ARBA00022679"/>
    </source>
</evidence>
<feature type="binding site" evidence="7">
    <location>
        <position position="58"/>
    </location>
    <ligand>
        <name>carbamoyl phosphate</name>
        <dbReference type="ChEBI" id="CHEBI:58228"/>
    </ligand>
</feature>
<dbReference type="UniPathway" id="UPA00070">
    <property type="reaction ID" value="UER00116"/>
</dbReference>
<dbReference type="PANTHER" id="PTHR45753">
    <property type="entry name" value="ORNITHINE CARBAMOYLTRANSFERASE, MITOCHONDRIAL"/>
    <property type="match status" value="1"/>
</dbReference>
<feature type="binding site" evidence="7">
    <location>
        <position position="59"/>
    </location>
    <ligand>
        <name>carbamoyl phosphate</name>
        <dbReference type="ChEBI" id="CHEBI:58228"/>
    </ligand>
</feature>
<keyword evidence="4 7" id="KW-0665">Pyrimidine biosynthesis</keyword>
<keyword evidence="11" id="KW-1185">Reference proteome</keyword>
<feature type="binding site" evidence="7">
    <location>
        <position position="108"/>
    </location>
    <ligand>
        <name>carbamoyl phosphate</name>
        <dbReference type="ChEBI" id="CHEBI:58228"/>
    </ligand>
</feature>
<evidence type="ECO:0000256" key="4">
    <source>
        <dbReference type="ARBA" id="ARBA00022975"/>
    </source>
</evidence>
<dbReference type="Pfam" id="PF00185">
    <property type="entry name" value="OTCace"/>
    <property type="match status" value="1"/>
</dbReference>
<evidence type="ECO:0000256" key="2">
    <source>
        <dbReference type="ARBA" id="ARBA00008896"/>
    </source>
</evidence>
<feature type="binding site" evidence="7">
    <location>
        <position position="169"/>
    </location>
    <ligand>
        <name>L-aspartate</name>
        <dbReference type="ChEBI" id="CHEBI:29991"/>
    </ligand>
</feature>
<feature type="domain" description="Aspartate/ornithine carbamoyltransferase Asp/Orn-binding" evidence="8">
    <location>
        <begin position="155"/>
        <end position="301"/>
    </location>
</feature>
<name>A0A4R1K8W0_9BACT</name>
<comment type="subunit">
    <text evidence="7">Heterododecamer (2C3:3R2) of six catalytic PyrB chains organized as two trimers (C3), and six regulatory PyrI chains organized as three dimers (R2).</text>
</comment>
<organism evidence="10 11">
    <name type="scientific">Seleniivibrio woodruffii</name>
    <dbReference type="NCBI Taxonomy" id="1078050"/>
    <lineage>
        <taxon>Bacteria</taxon>
        <taxon>Pseudomonadati</taxon>
        <taxon>Deferribacterota</taxon>
        <taxon>Deferribacteres</taxon>
        <taxon>Deferribacterales</taxon>
        <taxon>Geovibrionaceae</taxon>
        <taxon>Seleniivibrio</taxon>
    </lineage>
</organism>
<comment type="catalytic activity">
    <reaction evidence="6 7">
        <text>carbamoyl phosphate + L-aspartate = N-carbamoyl-L-aspartate + phosphate + H(+)</text>
        <dbReference type="Rhea" id="RHEA:20013"/>
        <dbReference type="ChEBI" id="CHEBI:15378"/>
        <dbReference type="ChEBI" id="CHEBI:29991"/>
        <dbReference type="ChEBI" id="CHEBI:32814"/>
        <dbReference type="ChEBI" id="CHEBI:43474"/>
        <dbReference type="ChEBI" id="CHEBI:58228"/>
        <dbReference type="EC" id="2.1.3.2"/>
    </reaction>
</comment>
<accession>A0A4R1K8W0</accession>
<dbReference type="RefSeq" id="WP_132873640.1">
    <property type="nucleotide sequence ID" value="NZ_SMGG01000004.1"/>
</dbReference>
<feature type="domain" description="Aspartate/ornithine carbamoyltransferase carbamoyl-P binding" evidence="9">
    <location>
        <begin position="6"/>
        <end position="149"/>
    </location>
</feature>
<dbReference type="NCBIfam" id="TIGR00670">
    <property type="entry name" value="asp_carb_tr"/>
    <property type="match status" value="1"/>
</dbReference>
<feature type="binding site" evidence="7">
    <location>
        <position position="136"/>
    </location>
    <ligand>
        <name>carbamoyl phosphate</name>
        <dbReference type="ChEBI" id="CHEBI:58228"/>
    </ligand>
</feature>
<dbReference type="PANTHER" id="PTHR45753:SF6">
    <property type="entry name" value="ASPARTATE CARBAMOYLTRANSFERASE"/>
    <property type="match status" value="1"/>
</dbReference>
<dbReference type="InterPro" id="IPR006130">
    <property type="entry name" value="Asp/Orn_carbamoylTrfase"/>
</dbReference>
<dbReference type="GO" id="GO:0044205">
    <property type="term" value="P:'de novo' UMP biosynthetic process"/>
    <property type="evidence" value="ECO:0007669"/>
    <property type="project" value="UniProtKB-UniRule"/>
</dbReference>
<feature type="binding site" evidence="7">
    <location>
        <position position="265"/>
    </location>
    <ligand>
        <name>carbamoyl phosphate</name>
        <dbReference type="ChEBI" id="CHEBI:58228"/>
    </ligand>
</feature>
<dbReference type="Proteomes" id="UP000294614">
    <property type="component" value="Unassembled WGS sequence"/>
</dbReference>
<dbReference type="InterPro" id="IPR006131">
    <property type="entry name" value="Asp_carbamoyltransf_Asp/Orn-bd"/>
</dbReference>
<dbReference type="GO" id="GO:0005829">
    <property type="term" value="C:cytosol"/>
    <property type="evidence" value="ECO:0007669"/>
    <property type="project" value="TreeGrafter"/>
</dbReference>
<dbReference type="InterPro" id="IPR036901">
    <property type="entry name" value="Asp/Orn_carbamoylTrfase_sf"/>
</dbReference>
<feature type="binding site" evidence="7">
    <location>
        <position position="223"/>
    </location>
    <ligand>
        <name>L-aspartate</name>
        <dbReference type="ChEBI" id="CHEBI:29991"/>
    </ligand>
</feature>
<dbReference type="Pfam" id="PF02729">
    <property type="entry name" value="OTCace_N"/>
    <property type="match status" value="1"/>
</dbReference>
<reference evidence="10 11" key="1">
    <citation type="submission" date="2019-03" db="EMBL/GenBank/DDBJ databases">
        <title>Genomic Encyclopedia of Type Strains, Phase IV (KMG-IV): sequencing the most valuable type-strain genomes for metagenomic binning, comparative biology and taxonomic classification.</title>
        <authorList>
            <person name="Goeker M."/>
        </authorList>
    </citation>
    <scope>NUCLEOTIDE SEQUENCE [LARGE SCALE GENOMIC DNA]</scope>
    <source>
        <strain evidence="10 11">DSM 24984</strain>
    </source>
</reference>
<sequence>MAYKRKDLLGMKDLSKEEILYLLDTAQQFTEINERDVKKVPTLKGKTVINLFFEPSTRTRTSFEIAGKRLSADTINFTSSSSSTTKGETLIDTVKNMESMHSDIFVVRHAYSGSVKFIAEHTDAKVINAGDGLNEHPTQALLDMLTIRQSKGRLEGLEVAIIGDITHSRVARSDVWAMTKLGVNVRLFGPTTMIPKHSEVFGCRVCKSMHEAVEGADVIIMLRIQRERQGKLLIPSTKEYAKYFGLTKDKLTLAKPDALVMHPGPINRGVELMSNVADGDQSGVLRQVSNGVAVRMAALYILGIGNNKGGMDENAS</sequence>
<proteinExistence type="inferred from homology"/>
<evidence type="ECO:0000313" key="10">
    <source>
        <dbReference type="EMBL" id="TCK60775.1"/>
    </source>
</evidence>
<evidence type="ECO:0000256" key="6">
    <source>
        <dbReference type="ARBA" id="ARBA00048859"/>
    </source>
</evidence>
<dbReference type="EMBL" id="SMGG01000004">
    <property type="protein sequence ID" value="TCK60775.1"/>
    <property type="molecule type" value="Genomic_DNA"/>
</dbReference>
<dbReference type="EC" id="2.1.3.2" evidence="7"/>
<dbReference type="PRINTS" id="PR00100">
    <property type="entry name" value="AOTCASE"/>
</dbReference>
<dbReference type="GO" id="GO:0006520">
    <property type="term" value="P:amino acid metabolic process"/>
    <property type="evidence" value="ECO:0007669"/>
    <property type="project" value="InterPro"/>
</dbReference>
<evidence type="ECO:0000256" key="5">
    <source>
        <dbReference type="ARBA" id="ARBA00043884"/>
    </source>
</evidence>
<protein>
    <recommendedName>
        <fullName evidence="7">Aspartate carbamoyltransferase</fullName>
        <ecNumber evidence="7">2.1.3.2</ecNumber>
    </recommendedName>
    <alternativeName>
        <fullName evidence="7">Aspartate transcarbamylase</fullName>
        <shortName evidence="7">ATCase</shortName>
    </alternativeName>
</protein>
<comment type="caution">
    <text evidence="10">The sequence shown here is derived from an EMBL/GenBank/DDBJ whole genome shotgun (WGS) entry which is preliminary data.</text>
</comment>
<evidence type="ECO:0000256" key="7">
    <source>
        <dbReference type="HAMAP-Rule" id="MF_00001"/>
    </source>
</evidence>
<dbReference type="InterPro" id="IPR006132">
    <property type="entry name" value="Asp/Orn_carbamoyltranf_P-bd"/>
</dbReference>
<comment type="similarity">
    <text evidence="2 7">Belongs to the aspartate/ornithine carbamoyltransferase superfamily. ATCase family.</text>
</comment>
<feature type="binding site" evidence="7">
    <location>
        <position position="139"/>
    </location>
    <ligand>
        <name>carbamoyl phosphate</name>
        <dbReference type="ChEBI" id="CHEBI:58228"/>
    </ligand>
</feature>
<dbReference type="OrthoDB" id="9774690at2"/>
<gene>
    <name evidence="7" type="primary">pyrB</name>
    <name evidence="10" type="ORF">C8D98_1654</name>
</gene>
<keyword evidence="3 7" id="KW-0808">Transferase</keyword>
<feature type="binding site" evidence="7">
    <location>
        <position position="86"/>
    </location>
    <ligand>
        <name>L-aspartate</name>
        <dbReference type="ChEBI" id="CHEBI:29991"/>
    </ligand>
</feature>
<feature type="binding site" evidence="7">
    <location>
        <position position="264"/>
    </location>
    <ligand>
        <name>carbamoyl phosphate</name>
        <dbReference type="ChEBI" id="CHEBI:58228"/>
    </ligand>
</feature>